<dbReference type="Proteomes" id="UP000324222">
    <property type="component" value="Unassembled WGS sequence"/>
</dbReference>
<name>A0A5B7DSR8_PORTR</name>
<keyword evidence="2" id="KW-1185">Reference proteome</keyword>
<organism evidence="1 2">
    <name type="scientific">Portunus trituberculatus</name>
    <name type="common">Swimming crab</name>
    <name type="synonym">Neptunus trituberculatus</name>
    <dbReference type="NCBI Taxonomy" id="210409"/>
    <lineage>
        <taxon>Eukaryota</taxon>
        <taxon>Metazoa</taxon>
        <taxon>Ecdysozoa</taxon>
        <taxon>Arthropoda</taxon>
        <taxon>Crustacea</taxon>
        <taxon>Multicrustacea</taxon>
        <taxon>Malacostraca</taxon>
        <taxon>Eumalacostraca</taxon>
        <taxon>Eucarida</taxon>
        <taxon>Decapoda</taxon>
        <taxon>Pleocyemata</taxon>
        <taxon>Brachyura</taxon>
        <taxon>Eubrachyura</taxon>
        <taxon>Portunoidea</taxon>
        <taxon>Portunidae</taxon>
        <taxon>Portuninae</taxon>
        <taxon>Portunus</taxon>
    </lineage>
</organism>
<gene>
    <name evidence="1" type="ORF">E2C01_017044</name>
</gene>
<evidence type="ECO:0000313" key="2">
    <source>
        <dbReference type="Proteomes" id="UP000324222"/>
    </source>
</evidence>
<comment type="caution">
    <text evidence="1">The sequence shown here is derived from an EMBL/GenBank/DDBJ whole genome shotgun (WGS) entry which is preliminary data.</text>
</comment>
<dbReference type="AlphaFoldDB" id="A0A5B7DSR8"/>
<evidence type="ECO:0000313" key="1">
    <source>
        <dbReference type="EMBL" id="MPC23976.1"/>
    </source>
</evidence>
<protein>
    <submittedName>
        <fullName evidence="1">Uncharacterized protein</fullName>
    </submittedName>
</protein>
<proteinExistence type="predicted"/>
<dbReference type="EMBL" id="VSRR010001274">
    <property type="protein sequence ID" value="MPC23976.1"/>
    <property type="molecule type" value="Genomic_DNA"/>
</dbReference>
<reference evidence="1 2" key="1">
    <citation type="submission" date="2019-05" db="EMBL/GenBank/DDBJ databases">
        <title>Another draft genome of Portunus trituberculatus and its Hox gene families provides insights of decapod evolution.</title>
        <authorList>
            <person name="Jeong J.-H."/>
            <person name="Song I."/>
            <person name="Kim S."/>
            <person name="Choi T."/>
            <person name="Kim D."/>
            <person name="Ryu S."/>
            <person name="Kim W."/>
        </authorList>
    </citation>
    <scope>NUCLEOTIDE SEQUENCE [LARGE SCALE GENOMIC DNA]</scope>
    <source>
        <tissue evidence="1">Muscle</tissue>
    </source>
</reference>
<sequence>MTVPVRERSVACRDAQDAARDSTACTAIPALPSPKPHLDSIPGGVHGLVANEEVEVLHSLTEAALGLLPHLGRLLDGHRTGNDHLRFMVPRKSQLGVSEEGKAIELGQLC</sequence>
<accession>A0A5B7DSR8</accession>